<evidence type="ECO:0000313" key="1">
    <source>
        <dbReference type="EMBL" id="GAF90638.1"/>
    </source>
</evidence>
<comment type="caution">
    <text evidence="1">The sequence shown here is derived from an EMBL/GenBank/DDBJ whole genome shotgun (WGS) entry which is preliminary data.</text>
</comment>
<dbReference type="AlphaFoldDB" id="X0TAV4"/>
<reference evidence="1" key="1">
    <citation type="journal article" date="2014" name="Front. Microbiol.">
        <title>High frequency of phylogenetically diverse reductive dehalogenase-homologous genes in deep subseafloor sedimentary metagenomes.</title>
        <authorList>
            <person name="Kawai M."/>
            <person name="Futagami T."/>
            <person name="Toyoda A."/>
            <person name="Takaki Y."/>
            <person name="Nishi S."/>
            <person name="Hori S."/>
            <person name="Arai W."/>
            <person name="Tsubouchi T."/>
            <person name="Morono Y."/>
            <person name="Uchiyama I."/>
            <person name="Ito T."/>
            <person name="Fujiyama A."/>
            <person name="Inagaki F."/>
            <person name="Takami H."/>
        </authorList>
    </citation>
    <scope>NUCLEOTIDE SEQUENCE</scope>
    <source>
        <strain evidence="1">Expedition CK06-06</strain>
    </source>
</reference>
<accession>X0TAV4</accession>
<protein>
    <submittedName>
        <fullName evidence="1">Uncharacterized protein</fullName>
    </submittedName>
</protein>
<proteinExistence type="predicted"/>
<dbReference type="EMBL" id="BARS01010177">
    <property type="protein sequence ID" value="GAF90638.1"/>
    <property type="molecule type" value="Genomic_DNA"/>
</dbReference>
<organism evidence="1">
    <name type="scientific">marine sediment metagenome</name>
    <dbReference type="NCBI Taxonomy" id="412755"/>
    <lineage>
        <taxon>unclassified sequences</taxon>
        <taxon>metagenomes</taxon>
        <taxon>ecological metagenomes</taxon>
    </lineage>
</organism>
<name>X0TAV4_9ZZZZ</name>
<sequence>MIEKKGDDDMDLEEAEKLADKFYEWAGDYAKGRAKGATHNISWFIQTLYEKGYEIIKKGDERG</sequence>
<gene>
    <name evidence="1" type="ORF">S01H1_18941</name>
</gene>